<dbReference type="EMBL" id="BGPR01003743">
    <property type="protein sequence ID" value="GBM91908.1"/>
    <property type="molecule type" value="Genomic_DNA"/>
</dbReference>
<sequence>MNIRVRSLWKKKPYIGSSKERFPTWKVKSPIEISHSLSNDRQHFGDGDDVAGVENKAEDNFVKDDMFSKSKGKTYKRKLDLTETVIIAQKYNVSERAVAYITSAVLHAALKDVIISSGQSSDITSTFIAEKKKNKA</sequence>
<dbReference type="AlphaFoldDB" id="A0A4Y2JQZ8"/>
<dbReference type="Proteomes" id="UP000499080">
    <property type="component" value="Unassembled WGS sequence"/>
</dbReference>
<organism evidence="1 2">
    <name type="scientific">Araneus ventricosus</name>
    <name type="common">Orbweaver spider</name>
    <name type="synonym">Epeira ventricosa</name>
    <dbReference type="NCBI Taxonomy" id="182803"/>
    <lineage>
        <taxon>Eukaryota</taxon>
        <taxon>Metazoa</taxon>
        <taxon>Ecdysozoa</taxon>
        <taxon>Arthropoda</taxon>
        <taxon>Chelicerata</taxon>
        <taxon>Arachnida</taxon>
        <taxon>Araneae</taxon>
        <taxon>Araneomorphae</taxon>
        <taxon>Entelegynae</taxon>
        <taxon>Araneoidea</taxon>
        <taxon>Araneidae</taxon>
        <taxon>Araneus</taxon>
    </lineage>
</organism>
<accession>A0A4Y2JQZ8</accession>
<evidence type="ECO:0000313" key="2">
    <source>
        <dbReference type="Proteomes" id="UP000499080"/>
    </source>
</evidence>
<name>A0A4Y2JQZ8_ARAVE</name>
<reference evidence="1 2" key="1">
    <citation type="journal article" date="2019" name="Sci. Rep.">
        <title>Orb-weaving spider Araneus ventricosus genome elucidates the spidroin gene catalogue.</title>
        <authorList>
            <person name="Kono N."/>
            <person name="Nakamura H."/>
            <person name="Ohtoshi R."/>
            <person name="Moran D.A.P."/>
            <person name="Shinohara A."/>
            <person name="Yoshida Y."/>
            <person name="Fujiwara M."/>
            <person name="Mori M."/>
            <person name="Tomita M."/>
            <person name="Arakawa K."/>
        </authorList>
    </citation>
    <scope>NUCLEOTIDE SEQUENCE [LARGE SCALE GENOMIC DNA]</scope>
</reference>
<protein>
    <submittedName>
        <fullName evidence="1">Uncharacterized protein</fullName>
    </submittedName>
</protein>
<gene>
    <name evidence="1" type="ORF">AVEN_215760_1</name>
</gene>
<proteinExistence type="predicted"/>
<keyword evidence="2" id="KW-1185">Reference proteome</keyword>
<evidence type="ECO:0000313" key="1">
    <source>
        <dbReference type="EMBL" id="GBM91908.1"/>
    </source>
</evidence>
<comment type="caution">
    <text evidence="1">The sequence shown here is derived from an EMBL/GenBank/DDBJ whole genome shotgun (WGS) entry which is preliminary data.</text>
</comment>